<dbReference type="CDD" id="cd22157">
    <property type="entry name" value="F-box_AtFBW1-like"/>
    <property type="match status" value="1"/>
</dbReference>
<dbReference type="EMBL" id="JAWPEI010000009">
    <property type="protein sequence ID" value="KAK4715839.1"/>
    <property type="molecule type" value="Genomic_DNA"/>
</dbReference>
<evidence type="ECO:0000313" key="3">
    <source>
        <dbReference type="Proteomes" id="UP001311915"/>
    </source>
</evidence>
<keyword evidence="3" id="KW-1185">Reference proteome</keyword>
<dbReference type="PANTHER" id="PTHR31672">
    <property type="entry name" value="BNACNNG10540D PROTEIN"/>
    <property type="match status" value="1"/>
</dbReference>
<dbReference type="InterPro" id="IPR036047">
    <property type="entry name" value="F-box-like_dom_sf"/>
</dbReference>
<dbReference type="PANTHER" id="PTHR31672:SF13">
    <property type="entry name" value="F-BOX PROTEIN CPR30-LIKE"/>
    <property type="match status" value="1"/>
</dbReference>
<reference evidence="2 3" key="1">
    <citation type="submission" date="2023-10" db="EMBL/GenBank/DDBJ databases">
        <title>Genome-Wide Identification Analysis in wild type Solanum Pinnatisectum Reveals Some Genes Defensing Phytophthora Infestans.</title>
        <authorList>
            <person name="Sun C."/>
        </authorList>
    </citation>
    <scope>NUCLEOTIDE SEQUENCE [LARGE SCALE GENOMIC DNA]</scope>
    <source>
        <strain evidence="2">LQN</strain>
        <tissue evidence="2">Leaf</tissue>
    </source>
</reference>
<dbReference type="SUPFAM" id="SSF81383">
    <property type="entry name" value="F-box domain"/>
    <property type="match status" value="1"/>
</dbReference>
<proteinExistence type="predicted"/>
<feature type="domain" description="F-box" evidence="1">
    <location>
        <begin position="12"/>
        <end position="52"/>
    </location>
</feature>
<accession>A0AAV9KQZ0</accession>
<sequence>MNEEKNRFRDQLGDDIVFEILTWIPAKSLMRFRCVCKDWNALIRQDPNFVIRCVSTHISFQLHVLHSKRQSSLQHIFSPRRFSLQLAPLFNLDGRSGIIICSNQCNSLFFFFLVIHIDFTYTMSPLERSNLCYSVRVNTQYGRICFWDLILSLLTTLWENLVSYLVGICTTEAIFRITNLTCRLNNIT</sequence>
<dbReference type="InterPro" id="IPR001810">
    <property type="entry name" value="F-box_dom"/>
</dbReference>
<evidence type="ECO:0000313" key="2">
    <source>
        <dbReference type="EMBL" id="KAK4715839.1"/>
    </source>
</evidence>
<organism evidence="2 3">
    <name type="scientific">Solanum pinnatisectum</name>
    <name type="common">tansyleaf nightshade</name>
    <dbReference type="NCBI Taxonomy" id="50273"/>
    <lineage>
        <taxon>Eukaryota</taxon>
        <taxon>Viridiplantae</taxon>
        <taxon>Streptophyta</taxon>
        <taxon>Embryophyta</taxon>
        <taxon>Tracheophyta</taxon>
        <taxon>Spermatophyta</taxon>
        <taxon>Magnoliopsida</taxon>
        <taxon>eudicotyledons</taxon>
        <taxon>Gunneridae</taxon>
        <taxon>Pentapetalae</taxon>
        <taxon>asterids</taxon>
        <taxon>lamiids</taxon>
        <taxon>Solanales</taxon>
        <taxon>Solanaceae</taxon>
        <taxon>Solanoideae</taxon>
        <taxon>Solaneae</taxon>
        <taxon>Solanum</taxon>
    </lineage>
</organism>
<name>A0AAV9KQZ0_9SOLN</name>
<comment type="caution">
    <text evidence="2">The sequence shown here is derived from an EMBL/GenBank/DDBJ whole genome shotgun (WGS) entry which is preliminary data.</text>
</comment>
<dbReference type="Proteomes" id="UP001311915">
    <property type="component" value="Unassembled WGS sequence"/>
</dbReference>
<protein>
    <recommendedName>
        <fullName evidence="1">F-box domain-containing protein</fullName>
    </recommendedName>
</protein>
<dbReference type="Pfam" id="PF00646">
    <property type="entry name" value="F-box"/>
    <property type="match status" value="1"/>
</dbReference>
<gene>
    <name evidence="2" type="ORF">R3W88_014177</name>
</gene>
<evidence type="ECO:0000259" key="1">
    <source>
        <dbReference type="SMART" id="SM00256"/>
    </source>
</evidence>
<dbReference type="Gene3D" id="1.20.1280.50">
    <property type="match status" value="1"/>
</dbReference>
<dbReference type="AlphaFoldDB" id="A0AAV9KQZ0"/>
<dbReference type="InterPro" id="IPR050796">
    <property type="entry name" value="SCF_F-box_component"/>
</dbReference>
<dbReference type="SMART" id="SM00256">
    <property type="entry name" value="FBOX"/>
    <property type="match status" value="1"/>
</dbReference>